<dbReference type="EMBL" id="CAJVPQ010030728">
    <property type="protein sequence ID" value="CAG8777348.1"/>
    <property type="molecule type" value="Genomic_DNA"/>
</dbReference>
<accession>A0A9N9NVY8</accession>
<evidence type="ECO:0000313" key="1">
    <source>
        <dbReference type="EMBL" id="CAG8777348.1"/>
    </source>
</evidence>
<feature type="non-terminal residue" evidence="1">
    <location>
        <position position="1"/>
    </location>
</feature>
<dbReference type="OrthoDB" id="2362532at2759"/>
<comment type="caution">
    <text evidence="1">The sequence shown here is derived from an EMBL/GenBank/DDBJ whole genome shotgun (WGS) entry which is preliminary data.</text>
</comment>
<keyword evidence="2" id="KW-1185">Reference proteome</keyword>
<name>A0A9N9NVY8_9GLOM</name>
<sequence>MENEDMDTQKRIRFASTISSMYDVQTQMIVMIQDIQKKIGKSLGFDSHTENDTKWID</sequence>
<organism evidence="1 2">
    <name type="scientific">Funneliformis caledonium</name>
    <dbReference type="NCBI Taxonomy" id="1117310"/>
    <lineage>
        <taxon>Eukaryota</taxon>
        <taxon>Fungi</taxon>
        <taxon>Fungi incertae sedis</taxon>
        <taxon>Mucoromycota</taxon>
        <taxon>Glomeromycotina</taxon>
        <taxon>Glomeromycetes</taxon>
        <taxon>Glomerales</taxon>
        <taxon>Glomeraceae</taxon>
        <taxon>Funneliformis</taxon>
    </lineage>
</organism>
<reference evidence="1" key="1">
    <citation type="submission" date="2021-06" db="EMBL/GenBank/DDBJ databases">
        <authorList>
            <person name="Kallberg Y."/>
            <person name="Tangrot J."/>
            <person name="Rosling A."/>
        </authorList>
    </citation>
    <scope>NUCLEOTIDE SEQUENCE</scope>
    <source>
        <strain evidence="1">UK204</strain>
    </source>
</reference>
<dbReference type="Proteomes" id="UP000789570">
    <property type="component" value="Unassembled WGS sequence"/>
</dbReference>
<gene>
    <name evidence="1" type="ORF">FCALED_LOCUS17907</name>
</gene>
<evidence type="ECO:0000313" key="2">
    <source>
        <dbReference type="Proteomes" id="UP000789570"/>
    </source>
</evidence>
<proteinExistence type="predicted"/>
<protein>
    <submittedName>
        <fullName evidence="1">5627_t:CDS:1</fullName>
    </submittedName>
</protein>
<dbReference type="AlphaFoldDB" id="A0A9N9NVY8"/>